<reference evidence="2 3" key="1">
    <citation type="submission" date="2015-11" db="EMBL/GenBank/DDBJ databases">
        <title>Evidence for parallel genomic evolution in an endosymbiosis of termite gut flagellates.</title>
        <authorList>
            <person name="Zheng H."/>
        </authorList>
    </citation>
    <scope>NUCLEOTIDE SEQUENCE [LARGE SCALE GENOMIC DNA]</scope>
    <source>
        <strain evidence="2 3">CET450</strain>
    </source>
</reference>
<gene>
    <name evidence="2" type="ORF">ATZ36_04960</name>
</gene>
<dbReference type="AlphaFoldDB" id="A0A1E5III8"/>
<evidence type="ECO:0000313" key="3">
    <source>
        <dbReference type="Proteomes" id="UP000095237"/>
    </source>
</evidence>
<feature type="coiled-coil region" evidence="1">
    <location>
        <begin position="1"/>
        <end position="38"/>
    </location>
</feature>
<keyword evidence="3" id="KW-1185">Reference proteome</keyword>
<evidence type="ECO:0000313" key="2">
    <source>
        <dbReference type="EMBL" id="OEG70312.1"/>
    </source>
</evidence>
<sequence>MENIEILAVKVKRAAERLKRLADENLKLKLEVEYLRKESERGRKHAGEYAVLRKNTEEAAAKIERIIKKIDTAKVS</sequence>
<keyword evidence="1" id="KW-0175">Coiled coil</keyword>
<comment type="caution">
    <text evidence="2">The sequence shown here is derived from an EMBL/GenBank/DDBJ whole genome shotgun (WGS) entry which is preliminary data.</text>
</comment>
<name>A0A1E5III8_ENDTX</name>
<proteinExistence type="predicted"/>
<accession>A0A1E5III8</accession>
<organism evidence="2 3">
    <name type="scientific">Endomicrobium trichonymphae</name>
    <dbReference type="NCBI Taxonomy" id="1408204"/>
    <lineage>
        <taxon>Bacteria</taxon>
        <taxon>Pseudomonadati</taxon>
        <taxon>Elusimicrobiota</taxon>
        <taxon>Endomicrobiia</taxon>
        <taxon>Endomicrobiales</taxon>
        <taxon>Endomicrobiaceae</taxon>
        <taxon>Candidatus Endomicrobiellum</taxon>
    </lineage>
</organism>
<protein>
    <submittedName>
        <fullName evidence="2">Uncharacterized protein</fullName>
    </submittedName>
</protein>
<dbReference type="Proteomes" id="UP000095237">
    <property type="component" value="Unassembled WGS sequence"/>
</dbReference>
<dbReference type="EMBL" id="LNVX01000378">
    <property type="protein sequence ID" value="OEG70312.1"/>
    <property type="molecule type" value="Genomic_DNA"/>
</dbReference>
<evidence type="ECO:0000256" key="1">
    <source>
        <dbReference type="SAM" id="Coils"/>
    </source>
</evidence>